<keyword evidence="7" id="KW-1185">Reference proteome</keyword>
<protein>
    <recommendedName>
        <fullName evidence="3">Cyclin-dependent kinase inhibitor</fullName>
    </recommendedName>
</protein>
<dbReference type="InterPro" id="IPR003175">
    <property type="entry name" value="CDI_dom"/>
</dbReference>
<dbReference type="PIRSF" id="PIRSF017811">
    <property type="entry name" value="CDK_inhib_pln"/>
    <property type="match status" value="1"/>
</dbReference>
<evidence type="ECO:0000259" key="5">
    <source>
        <dbReference type="Pfam" id="PF02234"/>
    </source>
</evidence>
<evidence type="ECO:0000256" key="3">
    <source>
        <dbReference type="PIRNR" id="PIRNR017811"/>
    </source>
</evidence>
<accession>A0A2I0AF14</accession>
<dbReference type="EMBL" id="KZ451984">
    <property type="protein sequence ID" value="PKA54154.1"/>
    <property type="molecule type" value="Genomic_DNA"/>
</dbReference>
<feature type="compositionally biased region" description="Basic and acidic residues" evidence="4">
    <location>
        <begin position="122"/>
        <end position="131"/>
    </location>
</feature>
<dbReference type="Pfam" id="PF02234">
    <property type="entry name" value="CDI"/>
    <property type="match status" value="1"/>
</dbReference>
<evidence type="ECO:0000256" key="2">
    <source>
        <dbReference type="ARBA" id="ARBA00023013"/>
    </source>
</evidence>
<proteinExistence type="inferred from homology"/>
<comment type="similarity">
    <text evidence="1 3">Belongs to the CDI family. ICK/KRP subfamily.</text>
</comment>
<feature type="region of interest" description="Disordered" evidence="4">
    <location>
        <begin position="122"/>
        <end position="161"/>
    </location>
</feature>
<evidence type="ECO:0000313" key="6">
    <source>
        <dbReference type="EMBL" id="PKA54154.1"/>
    </source>
</evidence>
<dbReference type="GO" id="GO:0051726">
    <property type="term" value="P:regulation of cell cycle"/>
    <property type="evidence" value="ECO:0007669"/>
    <property type="project" value="InterPro"/>
</dbReference>
<sequence>MGKYIRKAKLTGEAAVMEVSAPVSIGVRTRARTLALQRLQKQSSVPDDDGSSSSCYLQLRSRRLEKSAVFVKSKVVPEPIFRSATPPSSITLNSPMEEKRRQPALEADAVVEVSFGENFSEDELRERKSRETTPCSMIRDSSIRTPGSTTRRPTSGTISSGRVENAMEGSIPISLEMEEFFAGPERLQQRSFTEKYNFDPVNDCPLPGRYEWVKLA</sequence>
<evidence type="ECO:0000256" key="1">
    <source>
        <dbReference type="ARBA" id="ARBA00010274"/>
    </source>
</evidence>
<evidence type="ECO:0000313" key="7">
    <source>
        <dbReference type="Proteomes" id="UP000236161"/>
    </source>
</evidence>
<dbReference type="Proteomes" id="UP000236161">
    <property type="component" value="Unassembled WGS sequence"/>
</dbReference>
<reference evidence="6 7" key="1">
    <citation type="journal article" date="2017" name="Nature">
        <title>The Apostasia genome and the evolution of orchids.</title>
        <authorList>
            <person name="Zhang G.Q."/>
            <person name="Liu K.W."/>
            <person name="Li Z."/>
            <person name="Lohaus R."/>
            <person name="Hsiao Y.Y."/>
            <person name="Niu S.C."/>
            <person name="Wang J.Y."/>
            <person name="Lin Y.C."/>
            <person name="Xu Q."/>
            <person name="Chen L.J."/>
            <person name="Yoshida K."/>
            <person name="Fujiwara S."/>
            <person name="Wang Z.W."/>
            <person name="Zhang Y.Q."/>
            <person name="Mitsuda N."/>
            <person name="Wang M."/>
            <person name="Liu G.H."/>
            <person name="Pecoraro L."/>
            <person name="Huang H.X."/>
            <person name="Xiao X.J."/>
            <person name="Lin M."/>
            <person name="Wu X.Y."/>
            <person name="Wu W.L."/>
            <person name="Chen Y.Y."/>
            <person name="Chang S.B."/>
            <person name="Sakamoto S."/>
            <person name="Ohme-Takagi M."/>
            <person name="Yagi M."/>
            <person name="Zeng S.J."/>
            <person name="Shen C.Y."/>
            <person name="Yeh C.M."/>
            <person name="Luo Y.B."/>
            <person name="Tsai W.C."/>
            <person name="Van de Peer Y."/>
            <person name="Liu Z.J."/>
        </authorList>
    </citation>
    <scope>NUCLEOTIDE SEQUENCE [LARGE SCALE GENOMIC DNA]</scope>
    <source>
        <strain evidence="7">cv. Shenzhen</strain>
        <tissue evidence="6">Stem</tissue>
    </source>
</reference>
<dbReference type="InterPro" id="IPR044898">
    <property type="entry name" value="CDI_dom_sf"/>
</dbReference>
<feature type="compositionally biased region" description="Low complexity" evidence="4">
    <location>
        <begin position="143"/>
        <end position="161"/>
    </location>
</feature>
<keyword evidence="2 3" id="KW-0649">Protein kinase inhibitor</keyword>
<dbReference type="OrthoDB" id="6373236at2759"/>
<feature type="domain" description="Cyclin-dependent kinase inhibitor" evidence="5">
    <location>
        <begin position="174"/>
        <end position="215"/>
    </location>
</feature>
<dbReference type="GO" id="GO:0004861">
    <property type="term" value="F:cyclin-dependent protein serine/threonine kinase inhibitor activity"/>
    <property type="evidence" value="ECO:0007669"/>
    <property type="project" value="UniProtKB-UniRule"/>
</dbReference>
<dbReference type="AlphaFoldDB" id="A0A2I0AF14"/>
<name>A0A2I0AF14_9ASPA</name>
<dbReference type="STRING" id="1088818.A0A2I0AF14"/>
<gene>
    <name evidence="6" type="primary">KRP3</name>
    <name evidence="6" type="ORF">AXF42_Ash018164</name>
</gene>
<organism evidence="6 7">
    <name type="scientific">Apostasia shenzhenica</name>
    <dbReference type="NCBI Taxonomy" id="1088818"/>
    <lineage>
        <taxon>Eukaryota</taxon>
        <taxon>Viridiplantae</taxon>
        <taxon>Streptophyta</taxon>
        <taxon>Embryophyta</taxon>
        <taxon>Tracheophyta</taxon>
        <taxon>Spermatophyta</taxon>
        <taxon>Magnoliopsida</taxon>
        <taxon>Liliopsida</taxon>
        <taxon>Asparagales</taxon>
        <taxon>Orchidaceae</taxon>
        <taxon>Apostasioideae</taxon>
        <taxon>Apostasia</taxon>
    </lineage>
</organism>
<dbReference type="GO" id="GO:0005634">
    <property type="term" value="C:nucleus"/>
    <property type="evidence" value="ECO:0007669"/>
    <property type="project" value="UniProtKB-UniRule"/>
</dbReference>
<evidence type="ECO:0000256" key="4">
    <source>
        <dbReference type="SAM" id="MobiDB-lite"/>
    </source>
</evidence>
<dbReference type="InterPro" id="IPR044275">
    <property type="entry name" value="KRP"/>
</dbReference>
<dbReference type="Gene3D" id="4.10.365.10">
    <property type="entry name" value="p27"/>
    <property type="match status" value="1"/>
</dbReference>
<dbReference type="PANTHER" id="PTHR46776">
    <property type="entry name" value="CYCLIN-DEPENDENT KINASE INHIBITOR 4-RELATED"/>
    <property type="match status" value="1"/>
</dbReference>